<dbReference type="EMBL" id="DS776824">
    <property type="protein sequence ID" value="EEC09419.1"/>
    <property type="molecule type" value="Genomic_DNA"/>
</dbReference>
<feature type="region of interest" description="Disordered" evidence="1">
    <location>
        <begin position="1"/>
        <end position="64"/>
    </location>
</feature>
<dbReference type="VEuPathDB" id="VectorBase:ISCW007917"/>
<proteinExistence type="predicted"/>
<organism>
    <name type="scientific">Ixodes scapularis</name>
    <name type="common">Black-legged tick</name>
    <name type="synonym">Deer tick</name>
    <dbReference type="NCBI Taxonomy" id="6945"/>
    <lineage>
        <taxon>Eukaryota</taxon>
        <taxon>Metazoa</taxon>
        <taxon>Ecdysozoa</taxon>
        <taxon>Arthropoda</taxon>
        <taxon>Chelicerata</taxon>
        <taxon>Arachnida</taxon>
        <taxon>Acari</taxon>
        <taxon>Parasitiformes</taxon>
        <taxon>Ixodida</taxon>
        <taxon>Ixodoidea</taxon>
        <taxon>Ixodidae</taxon>
        <taxon>Ixodinae</taxon>
        <taxon>Ixodes</taxon>
    </lineage>
</organism>
<dbReference type="InParanoid" id="B7PS47"/>
<dbReference type="PaxDb" id="6945-B7PS47"/>
<reference evidence="3" key="2">
    <citation type="submission" date="2020-05" db="UniProtKB">
        <authorList>
            <consortium name="EnsemblMetazoa"/>
        </authorList>
    </citation>
    <scope>IDENTIFICATION</scope>
    <source>
        <strain evidence="3">wikel</strain>
    </source>
</reference>
<dbReference type="HOGENOM" id="CLU_1940425_0_0_1"/>
<accession>B7PS47</accession>
<protein>
    <submittedName>
        <fullName evidence="2 3">Uncharacterized protein</fullName>
    </submittedName>
</protein>
<dbReference type="Proteomes" id="UP000001555">
    <property type="component" value="Unassembled WGS sequence"/>
</dbReference>
<reference evidence="2 4" key="1">
    <citation type="submission" date="2008-03" db="EMBL/GenBank/DDBJ databases">
        <title>Annotation of Ixodes scapularis.</title>
        <authorList>
            <consortium name="Ixodes scapularis Genome Project Consortium"/>
            <person name="Caler E."/>
            <person name="Hannick L.I."/>
            <person name="Bidwell S."/>
            <person name="Joardar V."/>
            <person name="Thiagarajan M."/>
            <person name="Amedeo P."/>
            <person name="Galinsky K.J."/>
            <person name="Schobel S."/>
            <person name="Inman J."/>
            <person name="Hostetler J."/>
            <person name="Miller J."/>
            <person name="Hammond M."/>
            <person name="Megy K."/>
            <person name="Lawson D."/>
            <person name="Kodira C."/>
            <person name="Sutton G."/>
            <person name="Meyer J."/>
            <person name="Hill C.A."/>
            <person name="Birren B."/>
            <person name="Nene V."/>
            <person name="Collins F."/>
            <person name="Alarcon-Chaidez F."/>
            <person name="Wikel S."/>
            <person name="Strausberg R."/>
        </authorList>
    </citation>
    <scope>NUCLEOTIDE SEQUENCE [LARGE SCALE GENOMIC DNA]</scope>
    <source>
        <strain evidence="4">Wikel</strain>
        <strain evidence="2">Wikel colony</strain>
    </source>
</reference>
<dbReference type="EnsemblMetazoa" id="ISCW007917-RA">
    <property type="protein sequence ID" value="ISCW007917-PA"/>
    <property type="gene ID" value="ISCW007917"/>
</dbReference>
<name>B7PS47_IXOSC</name>
<dbReference type="EMBL" id="ABJB011035247">
    <property type="status" value="NOT_ANNOTATED_CDS"/>
    <property type="molecule type" value="Genomic_DNA"/>
</dbReference>
<keyword evidence="4" id="KW-1185">Reference proteome</keyword>
<feature type="compositionally biased region" description="Low complexity" evidence="1">
    <location>
        <begin position="7"/>
        <end position="19"/>
    </location>
</feature>
<evidence type="ECO:0000256" key="1">
    <source>
        <dbReference type="SAM" id="MobiDB-lite"/>
    </source>
</evidence>
<gene>
    <name evidence="2" type="ORF">IscW_ISCW007917</name>
</gene>
<feature type="region of interest" description="Disordered" evidence="1">
    <location>
        <begin position="95"/>
        <end position="130"/>
    </location>
</feature>
<evidence type="ECO:0000313" key="4">
    <source>
        <dbReference type="Proteomes" id="UP000001555"/>
    </source>
</evidence>
<sequence length="130" mass="13227">MATGVTAQSAESGAPPEEASALEHALHPRTTSIPPEQRKVSVGAPGGPTHDPARSRRPRGAGLGHGLLLRGAARRIGADPGGGAFPFVFRAVLEGGGRQEARRSNKSARGRVGLGGRPERAAPTSDRSAG</sequence>
<evidence type="ECO:0000313" key="2">
    <source>
        <dbReference type="EMBL" id="EEC09419.1"/>
    </source>
</evidence>
<evidence type="ECO:0000313" key="3">
    <source>
        <dbReference type="EnsemblMetazoa" id="ISCW007917-PA"/>
    </source>
</evidence>
<dbReference type="VEuPathDB" id="VectorBase:ISCI007917"/>
<dbReference type="AlphaFoldDB" id="B7PS47"/>